<keyword evidence="4 8" id="KW-0915">Sodium</keyword>
<name>A0ABV7Z0P9_9BACT</name>
<evidence type="ECO:0000256" key="2">
    <source>
        <dbReference type="ARBA" id="ARBA00022967"/>
    </source>
</evidence>
<keyword evidence="3 8" id="KW-0520">NAD</keyword>
<comment type="catalytic activity">
    <reaction evidence="8">
        <text>a ubiquinone + n Na(+)(in) + NADH + H(+) = a ubiquinol + n Na(+)(out) + NAD(+)</text>
        <dbReference type="Rhea" id="RHEA:47748"/>
        <dbReference type="Rhea" id="RHEA-COMP:9565"/>
        <dbReference type="Rhea" id="RHEA-COMP:9566"/>
        <dbReference type="ChEBI" id="CHEBI:15378"/>
        <dbReference type="ChEBI" id="CHEBI:16389"/>
        <dbReference type="ChEBI" id="CHEBI:17976"/>
        <dbReference type="ChEBI" id="CHEBI:29101"/>
        <dbReference type="ChEBI" id="CHEBI:57540"/>
        <dbReference type="ChEBI" id="CHEBI:57945"/>
        <dbReference type="EC" id="7.2.1.1"/>
    </reaction>
</comment>
<feature type="domain" description="NqrA N-terminal barrel-sandwich hybrid" evidence="9">
    <location>
        <begin position="5"/>
        <end position="97"/>
    </location>
</feature>
<feature type="domain" description="Na(+)-translocating NADH-quinone reductase subunit A C-terminal" evidence="10">
    <location>
        <begin position="262"/>
        <end position="310"/>
    </location>
</feature>
<evidence type="ECO:0000313" key="12">
    <source>
        <dbReference type="EMBL" id="MFC3812870.1"/>
    </source>
</evidence>
<evidence type="ECO:0000256" key="8">
    <source>
        <dbReference type="HAMAP-Rule" id="MF_00425"/>
    </source>
</evidence>
<comment type="caution">
    <text evidence="12">The sequence shown here is derived from an EMBL/GenBank/DDBJ whole genome shotgun (WGS) entry which is preliminary data.</text>
</comment>
<dbReference type="EC" id="7.2.1.1" evidence="8"/>
<dbReference type="NCBIfam" id="NF003761">
    <property type="entry name" value="PRK05352.1-4"/>
    <property type="match status" value="1"/>
</dbReference>
<evidence type="ECO:0000256" key="7">
    <source>
        <dbReference type="ARBA" id="ARBA00023201"/>
    </source>
</evidence>
<sequence>MGKQIKISKGFDIKIVGAPTHDLESLPPSDIFVLKPSDFKDLTPKLLVAEGDTVLAGQKVFFDKDRPEIGFVSPMSGEVVEIVRVEKRRISEIKILADKKIEFKQFDVSNQNTKEGIKEILLESGCWSYIRQRPFDVIPDITATPKAIFVSLFDTAPLALDYDFVLKNKKVEIKKGLEVLATLSGGNLQIGVPNSSTLDTIGNLSGASVNEFKGPHPSGNVGIHIHHISPILPGQSVWYLNPQDVCIIGNLFLTGKYDATRIIALGGSGVVDPQYYEVLTGQTLRSILEKKIKEDNQRIIQGNVLTGVKSSESDYLSFYTNQITVISEGNQPEFLGWILPGFNKLSLSRSYFSWLNKSKTYDLDTNTHGEERAFVVSGQYEKVLPMNIMPVILLKAILAQDIERMEQLGIYEVSEEDFALCEFVCTSKIEVQQIIRQGLELMQKEA</sequence>
<comment type="similarity">
    <text evidence="8">Belongs to the NqrA family.</text>
</comment>
<dbReference type="InterPro" id="IPR056147">
    <property type="entry name" value="NQRA_N"/>
</dbReference>
<dbReference type="Pfam" id="PF11973">
    <property type="entry name" value="NQRA_SLBB"/>
    <property type="match status" value="1"/>
</dbReference>
<dbReference type="RefSeq" id="WP_379839776.1">
    <property type="nucleotide sequence ID" value="NZ_JBHRYQ010000001.1"/>
</dbReference>
<evidence type="ECO:0000256" key="6">
    <source>
        <dbReference type="ARBA" id="ARBA00023075"/>
    </source>
</evidence>
<keyword evidence="13" id="KW-1185">Reference proteome</keyword>
<dbReference type="Pfam" id="PF05896">
    <property type="entry name" value="NQRA_N"/>
    <property type="match status" value="1"/>
</dbReference>
<evidence type="ECO:0000259" key="10">
    <source>
        <dbReference type="Pfam" id="PF11973"/>
    </source>
</evidence>
<dbReference type="PANTHER" id="PTHR37839:SF1">
    <property type="entry name" value="NA(+)-TRANSLOCATING NADH-QUINONE REDUCTASE SUBUNIT A"/>
    <property type="match status" value="1"/>
</dbReference>
<comment type="function">
    <text evidence="8">NQR complex catalyzes the reduction of ubiquinone-1 to ubiquinol by two successive reactions, coupled with the transport of Na(+) ions from the cytoplasm to the periplasm. NqrA to NqrE are probably involved in the second step, the conversion of ubisemiquinone to ubiquinol.</text>
</comment>
<dbReference type="InterPro" id="IPR056148">
    <property type="entry name" value="NQRA_2nd"/>
</dbReference>
<dbReference type="InterPro" id="IPR008703">
    <property type="entry name" value="NqrA"/>
</dbReference>
<evidence type="ECO:0000256" key="3">
    <source>
        <dbReference type="ARBA" id="ARBA00023027"/>
    </source>
</evidence>
<dbReference type="Pfam" id="PF24836">
    <property type="entry name" value="NQRA_2nd"/>
    <property type="match status" value="1"/>
</dbReference>
<evidence type="ECO:0000259" key="11">
    <source>
        <dbReference type="Pfam" id="PF24836"/>
    </source>
</evidence>
<keyword evidence="7 8" id="KW-0739">Sodium transport</keyword>
<reference evidence="13" key="1">
    <citation type="journal article" date="2019" name="Int. J. Syst. Evol. Microbiol.">
        <title>The Global Catalogue of Microorganisms (GCM) 10K type strain sequencing project: providing services to taxonomists for standard genome sequencing and annotation.</title>
        <authorList>
            <consortium name="The Broad Institute Genomics Platform"/>
            <consortium name="The Broad Institute Genome Sequencing Center for Infectious Disease"/>
            <person name="Wu L."/>
            <person name="Ma J."/>
        </authorList>
    </citation>
    <scope>NUCLEOTIDE SEQUENCE [LARGE SCALE GENOMIC DNA]</scope>
    <source>
        <strain evidence="13">CECT 7956</strain>
    </source>
</reference>
<keyword evidence="5 8" id="KW-0406">Ion transport</keyword>
<protein>
    <recommendedName>
        <fullName evidence="8">Na(+)-translocating NADH-quinone reductase subunit A</fullName>
        <shortName evidence="8">Na(+)-NQR subunit A</shortName>
        <shortName evidence="8">Na(+)-translocating NQR subunit A</shortName>
        <ecNumber evidence="8">7.2.1.1</ecNumber>
    </recommendedName>
    <alternativeName>
        <fullName evidence="8">NQR complex subunit A</fullName>
    </alternativeName>
    <alternativeName>
        <fullName evidence="8">NQR-1 subunit A</fullName>
    </alternativeName>
</protein>
<evidence type="ECO:0000313" key="13">
    <source>
        <dbReference type="Proteomes" id="UP001595616"/>
    </source>
</evidence>
<dbReference type="NCBIfam" id="TIGR01936">
    <property type="entry name" value="nqrA"/>
    <property type="match status" value="1"/>
</dbReference>
<gene>
    <name evidence="8" type="primary">nqrA</name>
    <name evidence="12" type="ORF">ACFOOI_19560</name>
</gene>
<keyword evidence="1 8" id="KW-0813">Transport</keyword>
<feature type="domain" description="NqrA second alpha/beta" evidence="11">
    <location>
        <begin position="113"/>
        <end position="256"/>
    </location>
</feature>
<evidence type="ECO:0000256" key="1">
    <source>
        <dbReference type="ARBA" id="ARBA00022448"/>
    </source>
</evidence>
<dbReference type="EMBL" id="JBHRYQ010000001">
    <property type="protein sequence ID" value="MFC3812870.1"/>
    <property type="molecule type" value="Genomic_DNA"/>
</dbReference>
<proteinExistence type="inferred from homology"/>
<evidence type="ECO:0000256" key="5">
    <source>
        <dbReference type="ARBA" id="ARBA00023065"/>
    </source>
</evidence>
<evidence type="ECO:0000256" key="4">
    <source>
        <dbReference type="ARBA" id="ARBA00023053"/>
    </source>
</evidence>
<organism evidence="12 13">
    <name type="scientific">Lacihabitans lacunae</name>
    <dbReference type="NCBI Taxonomy" id="1028214"/>
    <lineage>
        <taxon>Bacteria</taxon>
        <taxon>Pseudomonadati</taxon>
        <taxon>Bacteroidota</taxon>
        <taxon>Cytophagia</taxon>
        <taxon>Cytophagales</taxon>
        <taxon>Leadbetterellaceae</taxon>
        <taxon>Lacihabitans</taxon>
    </lineage>
</organism>
<comment type="subunit">
    <text evidence="8">Composed of six subunits; NqrA, NqrB, NqrC, NqrD, NqrE and NqrF.</text>
</comment>
<accession>A0ABV7Z0P9</accession>
<dbReference type="HAMAP" id="MF_00425">
    <property type="entry name" value="NqrA"/>
    <property type="match status" value="1"/>
</dbReference>
<evidence type="ECO:0000259" key="9">
    <source>
        <dbReference type="Pfam" id="PF05896"/>
    </source>
</evidence>
<dbReference type="InterPro" id="IPR022615">
    <property type="entry name" value="NqrA_C_domain"/>
</dbReference>
<keyword evidence="6 8" id="KW-0830">Ubiquinone</keyword>
<dbReference type="Proteomes" id="UP001595616">
    <property type="component" value="Unassembled WGS sequence"/>
</dbReference>
<dbReference type="PANTHER" id="PTHR37839">
    <property type="entry name" value="NA(+)-TRANSLOCATING NADH-QUINONE REDUCTASE SUBUNIT A"/>
    <property type="match status" value="1"/>
</dbReference>
<keyword evidence="2 8" id="KW-1278">Translocase</keyword>